<feature type="transmembrane region" description="Helical" evidence="1">
    <location>
        <begin position="43"/>
        <end position="63"/>
    </location>
</feature>
<reference evidence="3" key="2">
    <citation type="submission" date="2023-04" db="EMBL/GenBank/DDBJ databases">
        <title>Paracnuella aquatica gen. nov., sp. nov., a member of the family Chitinophagaceae isolated from a hot spring.</title>
        <authorList>
            <person name="Wang C."/>
        </authorList>
    </citation>
    <scope>NUCLEOTIDE SEQUENCE</scope>
    <source>
        <strain evidence="3">LB-8</strain>
    </source>
</reference>
<keyword evidence="4" id="KW-1185">Reference proteome</keyword>
<keyword evidence="1" id="KW-0472">Membrane</keyword>
<dbReference type="EMBL" id="JAOTIF010000038">
    <property type="protein sequence ID" value="MCU7552584.1"/>
    <property type="molecule type" value="Genomic_DNA"/>
</dbReference>
<comment type="caution">
    <text evidence="3">The sequence shown here is derived from an EMBL/GenBank/DDBJ whole genome shotgun (WGS) entry which is preliminary data.</text>
</comment>
<proteinExistence type="predicted"/>
<name>A0A9X2XQ42_9BACT</name>
<keyword evidence="1" id="KW-1133">Transmembrane helix</keyword>
<reference evidence="3" key="1">
    <citation type="submission" date="2022-09" db="EMBL/GenBank/DDBJ databases">
        <authorList>
            <person name="Yuan C."/>
            <person name="Ke Z."/>
        </authorList>
    </citation>
    <scope>NUCLEOTIDE SEQUENCE</scope>
    <source>
        <strain evidence="3">LB-8</strain>
    </source>
</reference>
<dbReference type="AlphaFoldDB" id="A0A9X2XQ42"/>
<sequence length="172" mass="19706">MNNSLYKFNLTAKQQFLVLIPFFLINIAISIGAFYFFESPNTTAILIGAAVVFVLNVLPVLILHIQYLFKGHNSVAIDTQNRTIELQGSGSNKKYSLDDIASFDYYATHGHCSKRGSSLWYTFDPYRFYKITFKDNHVAYITCLSINDIENTLEPLLGLQAEWRFRAIPLLY</sequence>
<dbReference type="RefSeq" id="WP_279300021.1">
    <property type="nucleotide sequence ID" value="NZ_JAOTIF010000038.1"/>
</dbReference>
<evidence type="ECO:0000313" key="4">
    <source>
        <dbReference type="Proteomes" id="UP001155483"/>
    </source>
</evidence>
<organism evidence="3 4">
    <name type="scientific">Paraflavisolibacter caeni</name>
    <dbReference type="NCBI Taxonomy" id="2982496"/>
    <lineage>
        <taxon>Bacteria</taxon>
        <taxon>Pseudomonadati</taxon>
        <taxon>Bacteroidota</taxon>
        <taxon>Chitinophagia</taxon>
        <taxon>Chitinophagales</taxon>
        <taxon>Chitinophagaceae</taxon>
        <taxon>Paraflavisolibacter</taxon>
    </lineage>
</organism>
<feature type="domain" description="PH" evidence="2">
    <location>
        <begin position="6"/>
        <end position="147"/>
    </location>
</feature>
<dbReference type="Pfam" id="PF26566">
    <property type="entry name" value="PH_40"/>
    <property type="match status" value="1"/>
</dbReference>
<protein>
    <recommendedName>
        <fullName evidence="2">PH domain-containing protein</fullName>
    </recommendedName>
</protein>
<keyword evidence="1" id="KW-0812">Transmembrane</keyword>
<dbReference type="InterPro" id="IPR058916">
    <property type="entry name" value="PH_40"/>
</dbReference>
<feature type="transmembrane region" description="Helical" evidence="1">
    <location>
        <begin position="16"/>
        <end position="37"/>
    </location>
</feature>
<evidence type="ECO:0000313" key="3">
    <source>
        <dbReference type="EMBL" id="MCU7552584.1"/>
    </source>
</evidence>
<dbReference type="Proteomes" id="UP001155483">
    <property type="component" value="Unassembled WGS sequence"/>
</dbReference>
<gene>
    <name evidence="3" type="ORF">OCK74_25925</name>
</gene>
<accession>A0A9X2XQ42</accession>
<evidence type="ECO:0000259" key="2">
    <source>
        <dbReference type="Pfam" id="PF26566"/>
    </source>
</evidence>
<evidence type="ECO:0000256" key="1">
    <source>
        <dbReference type="SAM" id="Phobius"/>
    </source>
</evidence>